<organism evidence="3 4">
    <name type="scientific">Mucilaginibacter paludis DSM 18603</name>
    <dbReference type="NCBI Taxonomy" id="714943"/>
    <lineage>
        <taxon>Bacteria</taxon>
        <taxon>Pseudomonadati</taxon>
        <taxon>Bacteroidota</taxon>
        <taxon>Sphingobacteriia</taxon>
        <taxon>Sphingobacteriales</taxon>
        <taxon>Sphingobacteriaceae</taxon>
        <taxon>Mucilaginibacter</taxon>
    </lineage>
</organism>
<dbReference type="Pfam" id="PF04264">
    <property type="entry name" value="YceI"/>
    <property type="match status" value="1"/>
</dbReference>
<evidence type="ECO:0000259" key="2">
    <source>
        <dbReference type="SMART" id="SM00867"/>
    </source>
</evidence>
<dbReference type="AlphaFoldDB" id="H1YAS6"/>
<dbReference type="Proteomes" id="UP000002774">
    <property type="component" value="Chromosome"/>
</dbReference>
<dbReference type="HOGENOM" id="CLU_071003_3_0_10"/>
<evidence type="ECO:0000313" key="3">
    <source>
        <dbReference type="EMBL" id="EHQ29535.1"/>
    </source>
</evidence>
<reference evidence="3" key="1">
    <citation type="submission" date="2011-09" db="EMBL/GenBank/DDBJ databases">
        <title>The permanent draft genome of Mucilaginibacter paludis DSM 18603.</title>
        <authorList>
            <consortium name="US DOE Joint Genome Institute (JGI-PGF)"/>
            <person name="Lucas S."/>
            <person name="Han J."/>
            <person name="Lapidus A."/>
            <person name="Bruce D."/>
            <person name="Goodwin L."/>
            <person name="Pitluck S."/>
            <person name="Peters L."/>
            <person name="Kyrpides N."/>
            <person name="Mavromatis K."/>
            <person name="Ivanova N."/>
            <person name="Mikhailova N."/>
            <person name="Held B."/>
            <person name="Detter J.C."/>
            <person name="Tapia R."/>
            <person name="Han C."/>
            <person name="Land M."/>
            <person name="Hauser L."/>
            <person name="Markowitz V."/>
            <person name="Cheng J.-F."/>
            <person name="Hugenholtz P."/>
            <person name="Woyke T."/>
            <person name="Wu D."/>
            <person name="Tindall B."/>
            <person name="Brambilla E."/>
            <person name="Klenk H.-P."/>
            <person name="Eisen J.A."/>
        </authorList>
    </citation>
    <scope>NUCLEOTIDE SEQUENCE [LARGE SCALE GENOMIC DNA]</scope>
    <source>
        <strain evidence="3">DSM 18603</strain>
    </source>
</reference>
<dbReference type="SUPFAM" id="SSF101874">
    <property type="entry name" value="YceI-like"/>
    <property type="match status" value="1"/>
</dbReference>
<sequence length="193" mass="20580">MKKVTMIAAVSISAFLLAFKTIAPTTWTVDKAHAKLGFSITHLMVSDVEGSFKSFDATITAPGDDFNNATVDFTADANSISTDNDARDKHIKGDSFLDVAKFPTLTFKSTSFKKVSGNNYKVVGNLTLHGVTKTISLDAIARTGMNPMSKKAVAGFKLTGVIKRSDFNIGASFPSGVLSDEVTLDANAEFGQK</sequence>
<name>H1YAS6_9SPHI</name>
<dbReference type="Gene3D" id="2.40.128.110">
    <property type="entry name" value="Lipid/polyisoprenoid-binding, YceI-like"/>
    <property type="match status" value="1"/>
</dbReference>
<dbReference type="EMBL" id="CM001403">
    <property type="protein sequence ID" value="EHQ29535.1"/>
    <property type="molecule type" value="Genomic_DNA"/>
</dbReference>
<protein>
    <submittedName>
        <fullName evidence="3">YceI family protein</fullName>
    </submittedName>
</protein>
<dbReference type="PANTHER" id="PTHR34406:SF1">
    <property type="entry name" value="PROTEIN YCEI"/>
    <property type="match status" value="1"/>
</dbReference>
<feature type="domain" description="Lipid/polyisoprenoid-binding YceI-like" evidence="2">
    <location>
        <begin position="26"/>
        <end position="191"/>
    </location>
</feature>
<dbReference type="eggNOG" id="COG2353">
    <property type="taxonomic scope" value="Bacteria"/>
</dbReference>
<dbReference type="PANTHER" id="PTHR34406">
    <property type="entry name" value="PROTEIN YCEI"/>
    <property type="match status" value="1"/>
</dbReference>
<keyword evidence="1" id="KW-0732">Signal</keyword>
<evidence type="ECO:0000313" key="4">
    <source>
        <dbReference type="Proteomes" id="UP000002774"/>
    </source>
</evidence>
<proteinExistence type="predicted"/>
<dbReference type="OrthoDB" id="9811006at2"/>
<feature type="chain" id="PRO_5003557655" evidence="1">
    <location>
        <begin position="24"/>
        <end position="193"/>
    </location>
</feature>
<dbReference type="RefSeq" id="WP_008510795.1">
    <property type="nucleotide sequence ID" value="NZ_CM001403.1"/>
</dbReference>
<keyword evidence="4" id="KW-1185">Reference proteome</keyword>
<feature type="signal peptide" evidence="1">
    <location>
        <begin position="1"/>
        <end position="23"/>
    </location>
</feature>
<gene>
    <name evidence="3" type="ORF">Mucpa_5463</name>
</gene>
<accession>H1YAS6</accession>
<dbReference type="InterPro" id="IPR036761">
    <property type="entry name" value="TTHA0802/YceI-like_sf"/>
</dbReference>
<evidence type="ECO:0000256" key="1">
    <source>
        <dbReference type="SAM" id="SignalP"/>
    </source>
</evidence>
<dbReference type="InterPro" id="IPR007372">
    <property type="entry name" value="Lipid/polyisoprenoid-bd_YceI"/>
</dbReference>
<dbReference type="SMART" id="SM00867">
    <property type="entry name" value="YceI"/>
    <property type="match status" value="1"/>
</dbReference>